<dbReference type="InterPro" id="IPR017946">
    <property type="entry name" value="PLC-like_Pdiesterase_TIM-brl"/>
</dbReference>
<dbReference type="PANTHER" id="PTHR46211">
    <property type="entry name" value="GLYCEROPHOSPHORYL DIESTER PHOSPHODIESTERASE"/>
    <property type="match status" value="1"/>
</dbReference>
<organism evidence="2 3">
    <name type="scientific">Actinomarinicola tropica</name>
    <dbReference type="NCBI Taxonomy" id="2789776"/>
    <lineage>
        <taxon>Bacteria</taxon>
        <taxon>Bacillati</taxon>
        <taxon>Actinomycetota</taxon>
        <taxon>Acidimicrobiia</taxon>
        <taxon>Acidimicrobiales</taxon>
        <taxon>Iamiaceae</taxon>
        <taxon>Actinomarinicola</taxon>
    </lineage>
</organism>
<dbReference type="SUPFAM" id="SSF51695">
    <property type="entry name" value="PLC-like phosphodiesterases"/>
    <property type="match status" value="1"/>
</dbReference>
<dbReference type="InterPro" id="IPR030395">
    <property type="entry name" value="GP_PDE_dom"/>
</dbReference>
<reference evidence="2 3" key="1">
    <citation type="submission" date="2019-11" db="EMBL/GenBank/DDBJ databases">
        <authorList>
            <person name="He Y."/>
        </authorList>
    </citation>
    <scope>NUCLEOTIDE SEQUENCE [LARGE SCALE GENOMIC DNA]</scope>
    <source>
        <strain evidence="2 3">SCSIO 58843</strain>
    </source>
</reference>
<dbReference type="KEGG" id="atq:GH723_09380"/>
<accession>A0A5Q2REQ2</accession>
<dbReference type="Pfam" id="PF03009">
    <property type="entry name" value="GDPD"/>
    <property type="match status" value="1"/>
</dbReference>
<dbReference type="GO" id="GO:0008081">
    <property type="term" value="F:phosphoric diester hydrolase activity"/>
    <property type="evidence" value="ECO:0007669"/>
    <property type="project" value="InterPro"/>
</dbReference>
<proteinExistence type="predicted"/>
<evidence type="ECO:0000313" key="2">
    <source>
        <dbReference type="EMBL" id="QGG95289.1"/>
    </source>
</evidence>
<dbReference type="AlphaFoldDB" id="A0A5Q2REQ2"/>
<dbReference type="Gene3D" id="3.20.20.190">
    <property type="entry name" value="Phosphatidylinositol (PI) phosphodiesterase"/>
    <property type="match status" value="1"/>
</dbReference>
<feature type="domain" description="GP-PDE" evidence="1">
    <location>
        <begin position="25"/>
        <end position="250"/>
    </location>
</feature>
<dbReference type="PANTHER" id="PTHR46211:SF1">
    <property type="entry name" value="GLYCEROPHOSPHODIESTER PHOSPHODIESTERASE, CYTOPLASMIC"/>
    <property type="match status" value="1"/>
</dbReference>
<protein>
    <submittedName>
        <fullName evidence="2">Glycerophosphodiester phosphodiesterase</fullName>
    </submittedName>
</protein>
<keyword evidence="3" id="KW-1185">Reference proteome</keyword>
<dbReference type="EMBL" id="CP045851">
    <property type="protein sequence ID" value="QGG95289.1"/>
    <property type="molecule type" value="Genomic_DNA"/>
</dbReference>
<gene>
    <name evidence="2" type="ORF">GH723_09380</name>
</gene>
<evidence type="ECO:0000259" key="1">
    <source>
        <dbReference type="PROSITE" id="PS51704"/>
    </source>
</evidence>
<dbReference type="PROSITE" id="PS51704">
    <property type="entry name" value="GP_PDE"/>
    <property type="match status" value="1"/>
</dbReference>
<sequence length="255" mass="28522">MAGWWGHRRRWPPVPTRLPSLRTPPIGFAHRGARAHAPENTLEAFRLARRLGATGLESDVWLTADGEAVLDHDGMFGSLLRFRRRTRILDVRRAELPSHIPTLAELYEACGSDLEVSLDVKDPAAVPRVLEVARAAGDVALGRLWLCHDDLDLLSSWRALDGRVRLVDSTRLARIKEGPERRAATLAARDIDAINMHHADWTGGLTTLFHRFDRYAFAWDAQFERVIRDVVAMGIDGVFSDHVDVLMESIDAATA</sequence>
<dbReference type="CDD" id="cd08556">
    <property type="entry name" value="GDPD"/>
    <property type="match status" value="1"/>
</dbReference>
<name>A0A5Q2REQ2_9ACTN</name>
<dbReference type="GO" id="GO:0006629">
    <property type="term" value="P:lipid metabolic process"/>
    <property type="evidence" value="ECO:0007669"/>
    <property type="project" value="InterPro"/>
</dbReference>
<dbReference type="Proteomes" id="UP000334019">
    <property type="component" value="Chromosome"/>
</dbReference>
<evidence type="ECO:0000313" key="3">
    <source>
        <dbReference type="Proteomes" id="UP000334019"/>
    </source>
</evidence>